<dbReference type="EC" id="3.4.11.2" evidence="4"/>
<dbReference type="InterPro" id="IPR050344">
    <property type="entry name" value="Peptidase_M1_aminopeptidases"/>
</dbReference>
<dbReference type="InterPro" id="IPR014782">
    <property type="entry name" value="Peptidase_M1_dom"/>
</dbReference>
<evidence type="ECO:0000256" key="11">
    <source>
        <dbReference type="ARBA" id="ARBA00029811"/>
    </source>
</evidence>
<feature type="chain" id="PRO_5015647923" description="Aminopeptidase N" evidence="14">
    <location>
        <begin position="29"/>
        <end position="487"/>
    </location>
</feature>
<keyword evidence="9" id="KW-0862">Zinc</keyword>
<keyword evidence="6" id="KW-0645">Protease</keyword>
<evidence type="ECO:0000256" key="7">
    <source>
        <dbReference type="ARBA" id="ARBA00022723"/>
    </source>
</evidence>
<comment type="catalytic activity">
    <reaction evidence="1">
        <text>Release of an N-terminal amino acid, Xaa-|-Yaa- from a peptide, amide or arylamide. Xaa is preferably Ala, but may be most amino acids including Pro (slow action). When a terminal hydrophobic residue is followed by a prolyl residue, the two may be released as an intact Xaa-Pro dipeptide.</text>
        <dbReference type="EC" id="3.4.11.2"/>
    </reaction>
</comment>
<dbReference type="InterPro" id="IPR027268">
    <property type="entry name" value="Peptidase_M4/M1_CTD_sf"/>
</dbReference>
<dbReference type="SUPFAM" id="SSF55486">
    <property type="entry name" value="Metalloproteases ('zincins'), catalytic domain"/>
    <property type="match status" value="1"/>
</dbReference>
<dbReference type="AlphaFoldDB" id="A0A2T0RJJ5"/>
<evidence type="ECO:0000313" key="17">
    <source>
        <dbReference type="EMBL" id="PRY21301.1"/>
    </source>
</evidence>
<protein>
    <recommendedName>
        <fullName evidence="5">Aminopeptidase N</fullName>
        <ecNumber evidence="4">3.4.11.2</ecNumber>
    </recommendedName>
    <alternativeName>
        <fullName evidence="11">Alanine aminopeptidase</fullName>
    </alternativeName>
    <alternativeName>
        <fullName evidence="12">Lysyl aminopeptidase</fullName>
    </alternativeName>
</protein>
<dbReference type="OrthoDB" id="100605at2"/>
<feature type="domain" description="Peptidase M1 membrane alanine aminopeptidase" evidence="15">
    <location>
        <begin position="303"/>
        <end position="442"/>
    </location>
</feature>
<evidence type="ECO:0000259" key="15">
    <source>
        <dbReference type="Pfam" id="PF01433"/>
    </source>
</evidence>
<gene>
    <name evidence="17" type="ORF">CLV70_12010</name>
</gene>
<evidence type="ECO:0000256" key="9">
    <source>
        <dbReference type="ARBA" id="ARBA00022833"/>
    </source>
</evidence>
<dbReference type="Pfam" id="PF17900">
    <property type="entry name" value="Peptidase_M1_N"/>
    <property type="match status" value="1"/>
</dbReference>
<sequence length="487" mass="53199">MRNKIIVAATTAALLGVATWIALPSASASTVADPYFPDDGNPGVDVLHYDVAIGWDKGVLSGDTTLTIKATAKLPEFHLDLSGLTVSAVDVDGRAAKFRREGAHELVITPAKAIVKGAQFKTRIRYGGKPTGEGWHVYPNGGALALGEPHSATSWYPADDHPSDKATFHLTATVPDGWTAIGNGEPEPVRTAKGKTVFRWNEDRPVATYLTTVAIDKFTVRRSKMPDGTPMLFAYGDGIDPRPESEAAVPKIIKLFSKLFGPYPFASVGAIAVNGVEAGNVPQAIETQRRPTFQGGFFDVSLSHELAHQWFGNNVSFTDWRDGCIAECFAQYANQLWEEAEYDSDLDNFFYAAMLRQSLDDPDFWSVRLYDPGPGRELHPALYDKGSMMLHALRRMVGDDAFFGTLKRWQRDHRDGNASFPDFEKLAAQVSGKNLTGFFAEWAHSTTEPSDANLRPGSLAGVQPLPSDDDSDGPGRPDEPEIKTPRK</sequence>
<feature type="signal peptide" evidence="14">
    <location>
        <begin position="1"/>
        <end position="28"/>
    </location>
</feature>
<dbReference type="InterPro" id="IPR045357">
    <property type="entry name" value="Aminopeptidase_N-like_N"/>
</dbReference>
<evidence type="ECO:0000256" key="10">
    <source>
        <dbReference type="ARBA" id="ARBA00023049"/>
    </source>
</evidence>
<dbReference type="Pfam" id="PF01433">
    <property type="entry name" value="Peptidase_M1"/>
    <property type="match status" value="1"/>
</dbReference>
<dbReference type="SUPFAM" id="SSF63737">
    <property type="entry name" value="Leukotriene A4 hydrolase N-terminal domain"/>
    <property type="match status" value="1"/>
</dbReference>
<dbReference type="InterPro" id="IPR042097">
    <property type="entry name" value="Aminopeptidase_N-like_N_sf"/>
</dbReference>
<dbReference type="Gene3D" id="2.60.40.1730">
    <property type="entry name" value="tricorn interacting facor f3 domain"/>
    <property type="match status" value="1"/>
</dbReference>
<organism evidence="17 18">
    <name type="scientific">Pseudosporangium ferrugineum</name>
    <dbReference type="NCBI Taxonomy" id="439699"/>
    <lineage>
        <taxon>Bacteria</taxon>
        <taxon>Bacillati</taxon>
        <taxon>Actinomycetota</taxon>
        <taxon>Actinomycetes</taxon>
        <taxon>Micromonosporales</taxon>
        <taxon>Micromonosporaceae</taxon>
        <taxon>Pseudosporangium</taxon>
    </lineage>
</organism>
<evidence type="ECO:0000256" key="5">
    <source>
        <dbReference type="ARBA" id="ARBA00015611"/>
    </source>
</evidence>
<dbReference type="PRINTS" id="PR00756">
    <property type="entry name" value="ALADIPTASE"/>
</dbReference>
<evidence type="ECO:0000256" key="6">
    <source>
        <dbReference type="ARBA" id="ARBA00022670"/>
    </source>
</evidence>
<evidence type="ECO:0000313" key="18">
    <source>
        <dbReference type="Proteomes" id="UP000239209"/>
    </source>
</evidence>
<reference evidence="17 18" key="1">
    <citation type="submission" date="2018-03" db="EMBL/GenBank/DDBJ databases">
        <title>Genomic Encyclopedia of Archaeal and Bacterial Type Strains, Phase II (KMG-II): from individual species to whole genera.</title>
        <authorList>
            <person name="Goeker M."/>
        </authorList>
    </citation>
    <scope>NUCLEOTIDE SEQUENCE [LARGE SCALE GENOMIC DNA]</scope>
    <source>
        <strain evidence="17 18">DSM 45348</strain>
    </source>
</reference>
<evidence type="ECO:0000256" key="8">
    <source>
        <dbReference type="ARBA" id="ARBA00022801"/>
    </source>
</evidence>
<dbReference type="GO" id="GO:0006508">
    <property type="term" value="P:proteolysis"/>
    <property type="evidence" value="ECO:0007669"/>
    <property type="project" value="UniProtKB-KW"/>
</dbReference>
<comment type="similarity">
    <text evidence="3">Belongs to the peptidase M1 family.</text>
</comment>
<dbReference type="RefSeq" id="WP_106130252.1">
    <property type="nucleotide sequence ID" value="NZ_PVZG01000020.1"/>
</dbReference>
<keyword evidence="10" id="KW-0482">Metalloprotease</keyword>
<evidence type="ECO:0000256" key="13">
    <source>
        <dbReference type="SAM" id="MobiDB-lite"/>
    </source>
</evidence>
<dbReference type="InterPro" id="IPR001930">
    <property type="entry name" value="Peptidase_M1"/>
</dbReference>
<dbReference type="Proteomes" id="UP000239209">
    <property type="component" value="Unassembled WGS sequence"/>
</dbReference>
<name>A0A2T0RJJ5_9ACTN</name>
<evidence type="ECO:0000256" key="4">
    <source>
        <dbReference type="ARBA" id="ARBA00012564"/>
    </source>
</evidence>
<evidence type="ECO:0000256" key="1">
    <source>
        <dbReference type="ARBA" id="ARBA00000098"/>
    </source>
</evidence>
<comment type="cofactor">
    <cofactor evidence="2">
        <name>Zn(2+)</name>
        <dbReference type="ChEBI" id="CHEBI:29105"/>
    </cofactor>
</comment>
<dbReference type="Gene3D" id="1.10.390.10">
    <property type="entry name" value="Neutral Protease Domain 2"/>
    <property type="match status" value="1"/>
</dbReference>
<dbReference type="CDD" id="cd09603">
    <property type="entry name" value="M1_APN_like"/>
    <property type="match status" value="1"/>
</dbReference>
<keyword evidence="7" id="KW-0479">Metal-binding</keyword>
<evidence type="ECO:0000256" key="12">
    <source>
        <dbReference type="ARBA" id="ARBA00031533"/>
    </source>
</evidence>
<keyword evidence="18" id="KW-1185">Reference proteome</keyword>
<dbReference type="PANTHER" id="PTHR11533:SF297">
    <property type="entry name" value="AMINOPEPTIDASE N"/>
    <property type="match status" value="1"/>
</dbReference>
<evidence type="ECO:0000256" key="3">
    <source>
        <dbReference type="ARBA" id="ARBA00010136"/>
    </source>
</evidence>
<accession>A0A2T0RJJ5</accession>
<evidence type="ECO:0000259" key="16">
    <source>
        <dbReference type="Pfam" id="PF17900"/>
    </source>
</evidence>
<keyword evidence="8" id="KW-0378">Hydrolase</keyword>
<dbReference type="GO" id="GO:0016285">
    <property type="term" value="F:alanyl aminopeptidase activity"/>
    <property type="evidence" value="ECO:0007669"/>
    <property type="project" value="UniProtKB-EC"/>
</dbReference>
<dbReference type="GO" id="GO:0008270">
    <property type="term" value="F:zinc ion binding"/>
    <property type="evidence" value="ECO:0007669"/>
    <property type="project" value="InterPro"/>
</dbReference>
<feature type="domain" description="Aminopeptidase N-like N-terminal" evidence="16">
    <location>
        <begin position="48"/>
        <end position="210"/>
    </location>
</feature>
<evidence type="ECO:0000256" key="2">
    <source>
        <dbReference type="ARBA" id="ARBA00001947"/>
    </source>
</evidence>
<dbReference type="GO" id="GO:0008237">
    <property type="term" value="F:metallopeptidase activity"/>
    <property type="evidence" value="ECO:0007669"/>
    <property type="project" value="UniProtKB-KW"/>
</dbReference>
<dbReference type="PANTHER" id="PTHR11533">
    <property type="entry name" value="PROTEASE M1 ZINC METALLOPROTEASE"/>
    <property type="match status" value="1"/>
</dbReference>
<evidence type="ECO:0000256" key="14">
    <source>
        <dbReference type="SAM" id="SignalP"/>
    </source>
</evidence>
<feature type="region of interest" description="Disordered" evidence="13">
    <location>
        <begin position="446"/>
        <end position="487"/>
    </location>
</feature>
<proteinExistence type="inferred from homology"/>
<comment type="caution">
    <text evidence="17">The sequence shown here is derived from an EMBL/GenBank/DDBJ whole genome shotgun (WGS) entry which is preliminary data.</text>
</comment>
<dbReference type="EMBL" id="PVZG01000020">
    <property type="protein sequence ID" value="PRY21301.1"/>
    <property type="molecule type" value="Genomic_DNA"/>
</dbReference>
<keyword evidence="14" id="KW-0732">Signal</keyword>
<feature type="compositionally biased region" description="Basic and acidic residues" evidence="13">
    <location>
        <begin position="473"/>
        <end position="487"/>
    </location>
</feature>